<dbReference type="OrthoDB" id="6064724at2"/>
<accession>A0A369CJP4</accession>
<name>A0A369CJP4_9GAMM</name>
<comment type="caution">
    <text evidence="2">The sequence shown here is derived from an EMBL/GenBank/DDBJ whole genome shotgun (WGS) entry which is preliminary data.</text>
</comment>
<dbReference type="Proteomes" id="UP000252707">
    <property type="component" value="Unassembled WGS sequence"/>
</dbReference>
<reference evidence="2 3" key="1">
    <citation type="submission" date="2018-07" db="EMBL/GenBank/DDBJ databases">
        <title>Genomic Encyclopedia of Type Strains, Phase IV (KMG-IV): sequencing the most valuable type-strain genomes for metagenomic binning, comparative biology and taxonomic classification.</title>
        <authorList>
            <person name="Goeker M."/>
        </authorList>
    </citation>
    <scope>NUCLEOTIDE SEQUENCE [LARGE SCALE GENOMIC DNA]</scope>
    <source>
        <strain evidence="2 3">DSM 26407</strain>
    </source>
</reference>
<protein>
    <submittedName>
        <fullName evidence="2">Uncharacterized protein</fullName>
    </submittedName>
</protein>
<evidence type="ECO:0000256" key="1">
    <source>
        <dbReference type="SAM" id="MobiDB-lite"/>
    </source>
</evidence>
<dbReference type="EMBL" id="QPJY01000002">
    <property type="protein sequence ID" value="RCX32064.1"/>
    <property type="molecule type" value="Genomic_DNA"/>
</dbReference>
<feature type="region of interest" description="Disordered" evidence="1">
    <location>
        <begin position="1"/>
        <end position="45"/>
    </location>
</feature>
<organism evidence="2 3">
    <name type="scientific">Thioalbus denitrificans</name>
    <dbReference type="NCBI Taxonomy" id="547122"/>
    <lineage>
        <taxon>Bacteria</taxon>
        <taxon>Pseudomonadati</taxon>
        <taxon>Pseudomonadota</taxon>
        <taxon>Gammaproteobacteria</taxon>
        <taxon>Chromatiales</taxon>
        <taxon>Ectothiorhodospiraceae</taxon>
        <taxon>Thioalbus</taxon>
    </lineage>
</organism>
<dbReference type="RefSeq" id="WP_114278884.1">
    <property type="nucleotide sequence ID" value="NZ_QPJY01000002.1"/>
</dbReference>
<keyword evidence="3" id="KW-1185">Reference proteome</keyword>
<dbReference type="AlphaFoldDB" id="A0A369CJP4"/>
<sequence>MTEETDKPQRRPYTMTPAAIEQRRQAAQHSTGPVTEEGKAASSRNAWKTGLYSPVNQMWQRLGMMGRPCRTTCDSYPCSLVEQGLTKEGGDCLDKTVYLEAFDSLMDVLHSGDVAGGHGMLAAQMAGALEVLQQLRAEIAENGVVREIPLVNKEGNVVGHKPVANPALAHYIKLLDGIGINLPELLVTPRSVQKLQEAEDATDAIRDLFSTALSRAGGRPVRRVTINHGEE</sequence>
<proteinExistence type="predicted"/>
<gene>
    <name evidence="2" type="ORF">DFQ59_102417</name>
</gene>
<evidence type="ECO:0000313" key="2">
    <source>
        <dbReference type="EMBL" id="RCX32064.1"/>
    </source>
</evidence>
<evidence type="ECO:0000313" key="3">
    <source>
        <dbReference type="Proteomes" id="UP000252707"/>
    </source>
</evidence>